<dbReference type="GO" id="GO:0043565">
    <property type="term" value="F:sequence-specific DNA binding"/>
    <property type="evidence" value="ECO:0007669"/>
    <property type="project" value="TreeGrafter"/>
</dbReference>
<dbReference type="PROSITE" id="PS50931">
    <property type="entry name" value="HTH_LYSR"/>
    <property type="match status" value="1"/>
</dbReference>
<organism evidence="6 7">
    <name type="scientific">Cupriavidus necator</name>
    <name type="common">Alcaligenes eutrophus</name>
    <name type="synonym">Ralstonia eutropha</name>
    <dbReference type="NCBI Taxonomy" id="106590"/>
    <lineage>
        <taxon>Bacteria</taxon>
        <taxon>Pseudomonadati</taxon>
        <taxon>Pseudomonadota</taxon>
        <taxon>Betaproteobacteria</taxon>
        <taxon>Burkholderiales</taxon>
        <taxon>Burkholderiaceae</taxon>
        <taxon>Cupriavidus</taxon>
    </lineage>
</organism>
<dbReference type="InterPro" id="IPR005119">
    <property type="entry name" value="LysR_subst-bd"/>
</dbReference>
<dbReference type="InterPro" id="IPR036388">
    <property type="entry name" value="WH-like_DNA-bd_sf"/>
</dbReference>
<dbReference type="Proteomes" id="UP000253501">
    <property type="component" value="Unassembled WGS sequence"/>
</dbReference>
<keyword evidence="4" id="KW-0804">Transcription</keyword>
<dbReference type="Pfam" id="PF03466">
    <property type="entry name" value="LysR_substrate"/>
    <property type="match status" value="1"/>
</dbReference>
<dbReference type="InterPro" id="IPR058163">
    <property type="entry name" value="LysR-type_TF_proteobact-type"/>
</dbReference>
<accession>A0A367PG19</accession>
<evidence type="ECO:0000313" key="7">
    <source>
        <dbReference type="Proteomes" id="UP000253501"/>
    </source>
</evidence>
<evidence type="ECO:0000259" key="5">
    <source>
        <dbReference type="PROSITE" id="PS50931"/>
    </source>
</evidence>
<dbReference type="GO" id="GO:0006351">
    <property type="term" value="P:DNA-templated transcription"/>
    <property type="evidence" value="ECO:0007669"/>
    <property type="project" value="TreeGrafter"/>
</dbReference>
<dbReference type="Gene3D" id="3.40.190.290">
    <property type="match status" value="1"/>
</dbReference>
<evidence type="ECO:0000256" key="4">
    <source>
        <dbReference type="ARBA" id="ARBA00023163"/>
    </source>
</evidence>
<dbReference type="SUPFAM" id="SSF53850">
    <property type="entry name" value="Periplasmic binding protein-like II"/>
    <property type="match status" value="1"/>
</dbReference>
<comment type="caution">
    <text evidence="6">The sequence shown here is derived from an EMBL/GenBank/DDBJ whole genome shotgun (WGS) entry which is preliminary data.</text>
</comment>
<dbReference type="GO" id="GO:0003700">
    <property type="term" value="F:DNA-binding transcription factor activity"/>
    <property type="evidence" value="ECO:0007669"/>
    <property type="project" value="InterPro"/>
</dbReference>
<sequence length="312" mass="34565">MIGKDILSADAALFVAQLLKAGGISKLARELGVSPASVSVKLSKLERRLGMTVVDRTSSTWRPTPEGLVIARAGESLESALASASSWSIDDTPKRTWVRVCAPTGLGRFAIGDILIDFARKFPDIGVSLRFENAVTDLIEKEVDLSIRVTDSPPNSMVAHQLFAIEHVLCAAPKLLMRHSAPLVPEDVEHLPFVGAAFVGNHGRIWGRHRQSDARVEVQVSPSLQVGEFNYVKQATLQGIGFSFLPMYLVQEELRLGTLREFLPEWDFRPYGQKIFLLRLRERYVSPAVMDLAKFIRTECARRMTSAALKIV</sequence>
<dbReference type="Gene3D" id="1.10.10.10">
    <property type="entry name" value="Winged helix-like DNA-binding domain superfamily/Winged helix DNA-binding domain"/>
    <property type="match status" value="1"/>
</dbReference>
<reference evidence="6 7" key="1">
    <citation type="submission" date="2018-04" db="EMBL/GenBank/DDBJ databases">
        <title>Cupriavidus necator CR12 genome sequencing and assembly.</title>
        <authorList>
            <person name="Ben Fekih I."/>
            <person name="Mazhar H.S."/>
            <person name="Bello S.K."/>
            <person name="Rensing C."/>
        </authorList>
    </citation>
    <scope>NUCLEOTIDE SEQUENCE [LARGE SCALE GENOMIC DNA]</scope>
    <source>
        <strain evidence="6 7">CR12</strain>
    </source>
</reference>
<dbReference type="PANTHER" id="PTHR30537">
    <property type="entry name" value="HTH-TYPE TRANSCRIPTIONAL REGULATOR"/>
    <property type="match status" value="1"/>
</dbReference>
<dbReference type="AlphaFoldDB" id="A0A367PG19"/>
<dbReference type="Pfam" id="PF00126">
    <property type="entry name" value="HTH_1"/>
    <property type="match status" value="1"/>
</dbReference>
<dbReference type="PANTHER" id="PTHR30537:SF5">
    <property type="entry name" value="HTH-TYPE TRANSCRIPTIONAL ACTIVATOR TTDR-RELATED"/>
    <property type="match status" value="1"/>
</dbReference>
<protein>
    <submittedName>
        <fullName evidence="6">LysR family transcriptional regulator</fullName>
    </submittedName>
</protein>
<dbReference type="CDD" id="cd08422">
    <property type="entry name" value="PBP2_CrgA_like"/>
    <property type="match status" value="1"/>
</dbReference>
<proteinExistence type="inferred from homology"/>
<evidence type="ECO:0000313" key="6">
    <source>
        <dbReference type="EMBL" id="RCJ06812.1"/>
    </source>
</evidence>
<name>A0A367PG19_CUPNE</name>
<feature type="domain" description="HTH lysR-type" evidence="5">
    <location>
        <begin position="28"/>
        <end position="64"/>
    </location>
</feature>
<comment type="similarity">
    <text evidence="1">Belongs to the LysR transcriptional regulatory family.</text>
</comment>
<evidence type="ECO:0000256" key="3">
    <source>
        <dbReference type="ARBA" id="ARBA00023125"/>
    </source>
</evidence>
<dbReference type="InterPro" id="IPR000847">
    <property type="entry name" value="LysR_HTH_N"/>
</dbReference>
<evidence type="ECO:0000256" key="2">
    <source>
        <dbReference type="ARBA" id="ARBA00023015"/>
    </source>
</evidence>
<dbReference type="EMBL" id="QDHA01000044">
    <property type="protein sequence ID" value="RCJ06812.1"/>
    <property type="molecule type" value="Genomic_DNA"/>
</dbReference>
<dbReference type="SUPFAM" id="SSF46785">
    <property type="entry name" value="Winged helix' DNA-binding domain"/>
    <property type="match status" value="1"/>
</dbReference>
<keyword evidence="2" id="KW-0805">Transcription regulation</keyword>
<gene>
    <name evidence="6" type="ORF">DDK22_19355</name>
</gene>
<evidence type="ECO:0000256" key="1">
    <source>
        <dbReference type="ARBA" id="ARBA00009437"/>
    </source>
</evidence>
<dbReference type="InterPro" id="IPR036390">
    <property type="entry name" value="WH_DNA-bd_sf"/>
</dbReference>
<keyword evidence="3" id="KW-0238">DNA-binding</keyword>